<feature type="compositionally biased region" description="Low complexity" evidence="2">
    <location>
        <begin position="366"/>
        <end position="376"/>
    </location>
</feature>
<dbReference type="AlphaFoldDB" id="A0A024WYR4"/>
<feature type="compositionally biased region" description="Basic and acidic residues" evidence="2">
    <location>
        <begin position="342"/>
        <end position="365"/>
    </location>
</feature>
<organism evidence="4 5">
    <name type="scientific">Plasmodium falciparum (isolate Camp / Malaysia)</name>
    <dbReference type="NCBI Taxonomy" id="5835"/>
    <lineage>
        <taxon>Eukaryota</taxon>
        <taxon>Sar</taxon>
        <taxon>Alveolata</taxon>
        <taxon>Apicomplexa</taxon>
        <taxon>Aconoidasida</taxon>
        <taxon>Haemosporida</taxon>
        <taxon>Plasmodiidae</taxon>
        <taxon>Plasmodium</taxon>
        <taxon>Plasmodium (Laverania)</taxon>
    </lineage>
</organism>
<feature type="compositionally biased region" description="Basic and acidic residues" evidence="2">
    <location>
        <begin position="395"/>
        <end position="421"/>
    </location>
</feature>
<dbReference type="PROSITE" id="PS51644">
    <property type="entry name" value="HTH_OST"/>
    <property type="match status" value="1"/>
</dbReference>
<proteinExistence type="predicted"/>
<protein>
    <recommendedName>
        <fullName evidence="3">HTH OST-type domain-containing protein</fullName>
    </recommendedName>
</protein>
<dbReference type="Pfam" id="PF14418">
    <property type="entry name" value="OHA"/>
    <property type="match status" value="1"/>
</dbReference>
<feature type="region of interest" description="Disordered" evidence="2">
    <location>
        <begin position="327"/>
        <end position="421"/>
    </location>
</feature>
<evidence type="ECO:0000259" key="3">
    <source>
        <dbReference type="PROSITE" id="PS51644"/>
    </source>
</evidence>
<dbReference type="Pfam" id="PF24549">
    <property type="entry name" value="DUF7602"/>
    <property type="match status" value="1"/>
</dbReference>
<dbReference type="PANTHER" id="PTHR14522">
    <property type="entry name" value="EMO2-RELATED"/>
    <property type="match status" value="1"/>
</dbReference>
<evidence type="ECO:0000313" key="4">
    <source>
        <dbReference type="EMBL" id="ETW58259.1"/>
    </source>
</evidence>
<feature type="region of interest" description="Disordered" evidence="2">
    <location>
        <begin position="257"/>
        <end position="310"/>
    </location>
</feature>
<feature type="compositionally biased region" description="Basic residues" evidence="2">
    <location>
        <begin position="377"/>
        <end position="387"/>
    </location>
</feature>
<feature type="coiled-coil region" evidence="1">
    <location>
        <begin position="1050"/>
        <end position="1078"/>
    </location>
</feature>
<dbReference type="InterPro" id="IPR025605">
    <property type="entry name" value="OST-HTH/LOTUS_dom"/>
</dbReference>
<dbReference type="PANTHER" id="PTHR14522:SF2">
    <property type="entry name" value="PROLINE-RICH PROTEIN 14"/>
    <property type="match status" value="1"/>
</dbReference>
<dbReference type="Proteomes" id="UP000030694">
    <property type="component" value="Unassembled WGS sequence"/>
</dbReference>
<feature type="compositionally biased region" description="Low complexity" evidence="2">
    <location>
        <begin position="292"/>
        <end position="301"/>
    </location>
</feature>
<dbReference type="OrthoDB" id="382692at2759"/>
<feature type="compositionally biased region" description="Low complexity" evidence="2">
    <location>
        <begin position="154"/>
        <end position="178"/>
    </location>
</feature>
<dbReference type="OMA" id="DCAINAD"/>
<feature type="compositionally biased region" description="Basic and acidic residues" evidence="2">
    <location>
        <begin position="125"/>
        <end position="153"/>
    </location>
</feature>
<dbReference type="InterPro" id="IPR025677">
    <property type="entry name" value="OST-HTH-assoc_dom"/>
</dbReference>
<evidence type="ECO:0000313" key="5">
    <source>
        <dbReference type="Proteomes" id="UP000030694"/>
    </source>
</evidence>
<feature type="region of interest" description="Disordered" evidence="2">
    <location>
        <begin position="125"/>
        <end position="188"/>
    </location>
</feature>
<dbReference type="InterPro" id="IPR026320">
    <property type="entry name" value="PRR14"/>
</dbReference>
<name>A0A024WYR4_PLAFC</name>
<accession>A0A024WYR4</accession>
<dbReference type="GO" id="GO:0005654">
    <property type="term" value="C:nucleoplasm"/>
    <property type="evidence" value="ECO:0007669"/>
    <property type="project" value="TreeGrafter"/>
</dbReference>
<reference evidence="4 5" key="2">
    <citation type="submission" date="2013-02" db="EMBL/GenBank/DDBJ databases">
        <title>The Genome Sequence of Plasmodium falciparum CAMP/Malaysia.</title>
        <authorList>
            <consortium name="The Broad Institute Genome Sequencing Platform"/>
            <consortium name="The Broad Institute Genome Sequencing Center for Infectious Disease"/>
            <person name="Neafsey D."/>
            <person name="Cheeseman I."/>
            <person name="Volkman S."/>
            <person name="Adams J."/>
            <person name="Walker B."/>
            <person name="Young S.K."/>
            <person name="Zeng Q."/>
            <person name="Gargeya S."/>
            <person name="Fitzgerald M."/>
            <person name="Haas B."/>
            <person name="Abouelleil A."/>
            <person name="Alvarado L."/>
            <person name="Arachchi H.M."/>
            <person name="Berlin A.M."/>
            <person name="Chapman S.B."/>
            <person name="Dewar J."/>
            <person name="Goldberg J."/>
            <person name="Griggs A."/>
            <person name="Gujja S."/>
            <person name="Hansen M."/>
            <person name="Howarth C."/>
            <person name="Imamovic A."/>
            <person name="Larimer J."/>
            <person name="McCowan C."/>
            <person name="Murphy C."/>
            <person name="Neiman D."/>
            <person name="Pearson M."/>
            <person name="Priest M."/>
            <person name="Roberts A."/>
            <person name="Saif S."/>
            <person name="Shea T."/>
            <person name="Sisk P."/>
            <person name="Sykes S."/>
            <person name="Wortman J."/>
            <person name="Nusbaum C."/>
            <person name="Birren B."/>
        </authorList>
    </citation>
    <scope>NUCLEOTIDE SEQUENCE [LARGE SCALE GENOMIC DNA]</scope>
    <source>
        <strain evidence="4 5">CAMP/Malaysia</strain>
    </source>
</reference>
<feature type="compositionally biased region" description="Low complexity" evidence="2">
    <location>
        <begin position="725"/>
        <end position="759"/>
    </location>
</feature>
<dbReference type="EMBL" id="KI927620">
    <property type="protein sequence ID" value="ETW58259.1"/>
    <property type="molecule type" value="Genomic_DNA"/>
</dbReference>
<sequence>MGYSGIDIKEINVKRKNSVYFDNVDVCNILKENNTYKQKKHISININRKCASYNNIYYINNDHPGLGKNISYYQNKDNMQLKHFFNSNKINIHDNKIKTTQSYSYYEPLRYPAFKMSDKIKSETNELKKMDTKKDVHMKDIHPKNHKISKNDDLGNNNIDNNNNNDDNNNSNNNNNNNIKCVSNRSTNNKHINRRNMCIFHNKINKKEKNINEQGEKNEHSKIDHKHFGNHILKDVKNKKKSNNIIPLLYEENKNNININSKNGNSNNLEHEHVQEKPARFHKKKRKKKQNKLAGNKIKNNGKNEEVKQSSVIEMEKVNYLDDKVNGNVEEKKKKKKKNKNKDKDKKRDEEKEEDKNKDKDKDKNNNNNNNNNKNNNKNKNKKKKNKINNNNINKNKDKDMSKNERKNKNKNEVVEDNKNKQYLEKKENNINEIPKEVMYIPIEERCKSIVSSSDEENLYYEKPYEEVENYFEFIENKNLINPSDITNEVKFILHMTLLTLYKDQIKPSYGKIKKRLTCFNENLEIKYNFLNIYASLRNEYIVVRTKRNNIFVLLRETPKWFLGWVKTRCFKNSYPKKVWKKLIEYFLNMTKSNMNNNLYVSMYIPFIKKFYDKRFIFYLNEKDNEKNKCYEKIYNFSFLSFDMNEQKKKRNNFNVLFYIYNMYHNNFSYFSQCNDYYIKNVEKNFLLYYTYIFFNYDKNDLNNNNSNIDLSKKNYLCEDKNKDTTTTSNNNNNNNNDNNNNSSSCSNNNNNSSSSSSSYNNNCNNYTSLYVEHLFNDKKENILQTDEIIKYDITKNLINEENNIDTTNMFDIFNNDIYEVADILKKKNFPFLKDYSLGKIAHIIYLCLYNGLLLEENQKIIPACSSKNIISSIFYIKNKNSYLYDNYSHLNQNFYCDDNNISTYGYDYNESTSINLMTKEYDDKMDSFLNVYENFLKNEEGLFFSKKKNNKCDVNVSLNKCTEEFHIPAITNLEEAKFKIERLLKSSYKKCIYLLFFREKFLKKYKQNINPLIFGYNSLIEFLFYGCREVCKIYILNNNLLIVHLSYDIAKHINNNNEKEKDKEKEKEKEKENVIEEFYYSDYCYNKTENNNNKFNNSSLEVCTIMKDNAKKKNSFFITYSYWKYMSKKEKQNDILDNVSFLKGEQNYIFSDDIWKINKCSFDKTNPIQQSGKDIPLYYKNMKKINTGIFNMPNLVQINNYDFEFFSTC</sequence>
<feature type="compositionally biased region" description="Basic and acidic residues" evidence="2">
    <location>
        <begin position="269"/>
        <end position="279"/>
    </location>
</feature>
<reference evidence="4 5" key="1">
    <citation type="submission" date="2013-02" db="EMBL/GenBank/DDBJ databases">
        <title>The Genome Annotation of Plasmodium falciparum CAMP/Malaysia.</title>
        <authorList>
            <consortium name="The Broad Institute Genome Sequencing Platform"/>
            <consortium name="The Broad Institute Genome Sequencing Center for Infectious Disease"/>
            <person name="Neafsey D."/>
            <person name="Hoffman S."/>
            <person name="Volkman S."/>
            <person name="Rosenthal P."/>
            <person name="Walker B."/>
            <person name="Young S.K."/>
            <person name="Zeng Q."/>
            <person name="Gargeya S."/>
            <person name="Fitzgerald M."/>
            <person name="Haas B."/>
            <person name="Abouelleil A."/>
            <person name="Allen A.W."/>
            <person name="Alvarado L."/>
            <person name="Arachchi H.M."/>
            <person name="Berlin A.M."/>
            <person name="Chapman S.B."/>
            <person name="Gainer-Dewar J."/>
            <person name="Goldberg J."/>
            <person name="Griggs A."/>
            <person name="Gujja S."/>
            <person name="Hansen M."/>
            <person name="Howarth C."/>
            <person name="Imamovic A."/>
            <person name="Ireland A."/>
            <person name="Larimer J."/>
            <person name="McCowan C."/>
            <person name="Murphy C."/>
            <person name="Pearson M."/>
            <person name="Poon T.W."/>
            <person name="Priest M."/>
            <person name="Roberts A."/>
            <person name="Saif S."/>
            <person name="Shea T."/>
            <person name="Sisk P."/>
            <person name="Sykes S."/>
            <person name="Wortman J."/>
            <person name="Nusbaum C."/>
            <person name="Birren B."/>
        </authorList>
    </citation>
    <scope>NUCLEOTIDE SEQUENCE [LARGE SCALE GENOMIC DNA]</scope>
    <source>
        <strain evidence="4 5">CAMP/Malaysia</strain>
    </source>
</reference>
<feature type="compositionally biased region" description="Low complexity" evidence="2">
    <location>
        <begin position="257"/>
        <end position="268"/>
    </location>
</feature>
<dbReference type="InterPro" id="IPR056022">
    <property type="entry name" value="DUF7602"/>
</dbReference>
<gene>
    <name evidence="4" type="ORF">PFMC_05363</name>
</gene>
<evidence type="ECO:0000256" key="2">
    <source>
        <dbReference type="SAM" id="MobiDB-lite"/>
    </source>
</evidence>
<feature type="domain" description="HTH OST-type" evidence="3">
    <location>
        <begin position="973"/>
        <end position="1048"/>
    </location>
</feature>
<feature type="region of interest" description="Disordered" evidence="2">
    <location>
        <begin position="722"/>
        <end position="759"/>
    </location>
</feature>
<feature type="compositionally biased region" description="Basic residues" evidence="2">
    <location>
        <begin position="280"/>
        <end position="291"/>
    </location>
</feature>
<evidence type="ECO:0000256" key="1">
    <source>
        <dbReference type="SAM" id="Coils"/>
    </source>
</evidence>
<feature type="compositionally biased region" description="Polar residues" evidence="2">
    <location>
        <begin position="179"/>
        <end position="188"/>
    </location>
</feature>
<keyword evidence="1" id="KW-0175">Coiled coil</keyword>